<dbReference type="EMBL" id="OZ020109">
    <property type="protein sequence ID" value="CAK9261325.1"/>
    <property type="molecule type" value="Genomic_DNA"/>
</dbReference>
<feature type="compositionally biased region" description="Basic and acidic residues" evidence="3">
    <location>
        <begin position="97"/>
        <end position="109"/>
    </location>
</feature>
<feature type="region of interest" description="Disordered" evidence="3">
    <location>
        <begin position="45"/>
        <end position="120"/>
    </location>
</feature>
<sequence length="810" mass="87187">MATQELAQGGGGFSASSSIVARNGTSACDEFFDASQYAFFGRGSSEDVELGGLDEDDGGEQLDDGDDAISNTGDREGVSAGSPEWLYEGSPASSWLDRTKQDKEADGGDKGWWPNHQHQSIHGNDFEVSQAALPAHQPLQPHPAIRWWGGDPGLSHAASPPALGGAYTPTSVRQPHQVQRGAAVAPPQGLQPGQYRHPMSGLPSHSLSGGVLPTQMVYGAGQPAFSSTGPLLTPALEQPGSWLPRPSGTSGLVGNSRPQQMPLTPPQVMLQYQRPPPLHSSPPPLYGQIPAHPMHASPPPTAPHMMQKLSDGGVPGEFWDPRDQRYDPQYHARQTLSQQRFHQQVSPPDANHGGRGSQNGWQVLRSKYMTAEEIENIVRIQWAATHSSDPYIDDYYHQAVQAKNTGGTPHGRRHFAPSHPRDMPSHTRAAAEPHAFLQVDALGRVPFSSIRRPRPLLEVDPAMVDGMGIGGGENGNGDISIESMSSQRPLEQEPMLAARIAIEDGLCLLLDVDDIDRLLVSQQHPDGGAQLRRRRQILLEGLAASLQLADPLGNPADIGAGIVNGRLMGLSPKDDLVFLRLVSLPKGRKLLTRYLQLLTPGSQLVLIVCMAVFRHLRFLFNGPQSDVSSAATSAGLAHVIALAVLNMDLLSISACLHSVVLVAEPPPLRPMGSPSGDGATVILRSVLERANIVRRDRNALYILQNLNIWQHAFDAFFALLTKYCTNKYDSVIHSLMMSYPGNIPAINAAADEALKKEIPVELLQATLPHTSELQRKLLYDLITKGAGAMSGLSSGANADSRTSNTATVRG</sequence>
<keyword evidence="5" id="KW-1185">Reference proteome</keyword>
<feature type="compositionally biased region" description="Acidic residues" evidence="3">
    <location>
        <begin position="46"/>
        <end position="67"/>
    </location>
</feature>
<evidence type="ECO:0000256" key="3">
    <source>
        <dbReference type="SAM" id="MobiDB-lite"/>
    </source>
</evidence>
<protein>
    <recommendedName>
        <fullName evidence="6">Topoisomerase II-associated protein PAT1</fullName>
    </recommendedName>
</protein>
<dbReference type="PANTHER" id="PTHR21551">
    <property type="entry name" value="TOPOISOMERASE II-ASSOCIATED PROTEIN PAT1"/>
    <property type="match status" value="1"/>
</dbReference>
<gene>
    <name evidence="4" type="ORF">CSSPJE1EN1_LOCUS6803</name>
</gene>
<evidence type="ECO:0000256" key="1">
    <source>
        <dbReference type="ARBA" id="ARBA00004201"/>
    </source>
</evidence>
<keyword evidence="2" id="KW-0963">Cytoplasm</keyword>
<evidence type="ECO:0000313" key="4">
    <source>
        <dbReference type="EMBL" id="CAK9261325.1"/>
    </source>
</evidence>
<proteinExistence type="predicted"/>
<accession>A0ABP0W6Z9</accession>
<dbReference type="Proteomes" id="UP001497444">
    <property type="component" value="Chromosome 14"/>
</dbReference>
<evidence type="ECO:0000313" key="5">
    <source>
        <dbReference type="Proteomes" id="UP001497444"/>
    </source>
</evidence>
<evidence type="ECO:0000256" key="2">
    <source>
        <dbReference type="ARBA" id="ARBA00022490"/>
    </source>
</evidence>
<evidence type="ECO:0008006" key="6">
    <source>
        <dbReference type="Google" id="ProtNLM"/>
    </source>
</evidence>
<dbReference type="InterPro" id="IPR039900">
    <property type="entry name" value="Pat1-like"/>
</dbReference>
<feature type="compositionally biased region" description="Polar residues" evidence="3">
    <location>
        <begin position="168"/>
        <end position="177"/>
    </location>
</feature>
<comment type="subcellular location">
    <subcellularLocation>
        <location evidence="1">Cytoplasm</location>
        <location evidence="1">P-body</location>
    </subcellularLocation>
</comment>
<organism evidence="4 5">
    <name type="scientific">Sphagnum jensenii</name>
    <dbReference type="NCBI Taxonomy" id="128206"/>
    <lineage>
        <taxon>Eukaryota</taxon>
        <taxon>Viridiplantae</taxon>
        <taxon>Streptophyta</taxon>
        <taxon>Embryophyta</taxon>
        <taxon>Bryophyta</taxon>
        <taxon>Sphagnophytina</taxon>
        <taxon>Sphagnopsida</taxon>
        <taxon>Sphagnales</taxon>
        <taxon>Sphagnaceae</taxon>
        <taxon>Sphagnum</taxon>
    </lineage>
</organism>
<reference evidence="4" key="1">
    <citation type="submission" date="2024-02" db="EMBL/GenBank/DDBJ databases">
        <authorList>
            <consortium name="ELIXIR-Norway"/>
            <consortium name="Elixir Norway"/>
        </authorList>
    </citation>
    <scope>NUCLEOTIDE SEQUENCE</scope>
</reference>
<feature type="region of interest" description="Disordered" evidence="3">
    <location>
        <begin position="336"/>
        <end position="359"/>
    </location>
</feature>
<dbReference type="PANTHER" id="PTHR21551:SF0">
    <property type="entry name" value="PROTEIN ASSOCIATED WITH TOPO II RELATED-1, ISOFORM A"/>
    <property type="match status" value="1"/>
</dbReference>
<feature type="region of interest" description="Disordered" evidence="3">
    <location>
        <begin position="150"/>
        <end position="194"/>
    </location>
</feature>
<feature type="compositionally biased region" description="Polar residues" evidence="3">
    <location>
        <begin position="336"/>
        <end position="346"/>
    </location>
</feature>
<name>A0ABP0W6Z9_9BRYO</name>